<evidence type="ECO:0000259" key="9">
    <source>
        <dbReference type="PROSITE" id="PS50112"/>
    </source>
</evidence>
<evidence type="ECO:0000256" key="1">
    <source>
        <dbReference type="ARBA" id="ARBA00000085"/>
    </source>
</evidence>
<dbReference type="InterPro" id="IPR013655">
    <property type="entry name" value="PAS_fold_3"/>
</dbReference>
<dbReference type="GO" id="GO:0000155">
    <property type="term" value="F:phosphorelay sensor kinase activity"/>
    <property type="evidence" value="ECO:0007669"/>
    <property type="project" value="InterPro"/>
</dbReference>
<dbReference type="InterPro" id="IPR000700">
    <property type="entry name" value="PAS-assoc_C"/>
</dbReference>
<dbReference type="Gene3D" id="3.30.565.10">
    <property type="entry name" value="Histidine kinase-like ATPase, C-terminal domain"/>
    <property type="match status" value="1"/>
</dbReference>
<name>A3IYP0_9CHRO</name>
<dbReference type="eggNOG" id="COG4251">
    <property type="taxonomic scope" value="Bacteria"/>
</dbReference>
<dbReference type="SMART" id="SM00091">
    <property type="entry name" value="PAS"/>
    <property type="match status" value="3"/>
</dbReference>
<feature type="coiled-coil region" evidence="7">
    <location>
        <begin position="186"/>
        <end position="215"/>
    </location>
</feature>
<evidence type="ECO:0000256" key="4">
    <source>
        <dbReference type="ARBA" id="ARBA00022679"/>
    </source>
</evidence>
<comment type="catalytic activity">
    <reaction evidence="1">
        <text>ATP + protein L-histidine = ADP + protein N-phospho-L-histidine.</text>
        <dbReference type="EC" id="2.7.13.3"/>
    </reaction>
</comment>
<evidence type="ECO:0000313" key="12">
    <source>
        <dbReference type="Proteomes" id="UP000003781"/>
    </source>
</evidence>
<dbReference type="OrthoDB" id="9808408at2"/>
<dbReference type="InterPro" id="IPR052162">
    <property type="entry name" value="Sensor_kinase/Photoreceptor"/>
</dbReference>
<feature type="domain" description="PAC" evidence="10">
    <location>
        <begin position="279"/>
        <end position="330"/>
    </location>
</feature>
<keyword evidence="7" id="KW-0175">Coiled coil</keyword>
<keyword evidence="6" id="KW-0902">Two-component regulatory system</keyword>
<feature type="coiled-coil region" evidence="7">
    <location>
        <begin position="447"/>
        <end position="485"/>
    </location>
</feature>
<feature type="domain" description="Histidine kinase" evidence="8">
    <location>
        <begin position="619"/>
        <end position="828"/>
    </location>
</feature>
<dbReference type="Proteomes" id="UP000003781">
    <property type="component" value="Unassembled WGS sequence"/>
</dbReference>
<feature type="domain" description="PAC" evidence="10">
    <location>
        <begin position="550"/>
        <end position="601"/>
    </location>
</feature>
<dbReference type="SUPFAM" id="SSF55781">
    <property type="entry name" value="GAF domain-like"/>
    <property type="match status" value="1"/>
</dbReference>
<dbReference type="InterPro" id="IPR013656">
    <property type="entry name" value="PAS_4"/>
</dbReference>
<dbReference type="Pfam" id="PF08447">
    <property type="entry name" value="PAS_3"/>
    <property type="match status" value="2"/>
</dbReference>
<comment type="caution">
    <text evidence="11">The sequence shown here is derived from an EMBL/GenBank/DDBJ whole genome shotgun (WGS) entry which is preliminary data.</text>
</comment>
<dbReference type="SMART" id="SM00387">
    <property type="entry name" value="HATPase_c"/>
    <property type="match status" value="1"/>
</dbReference>
<keyword evidence="12" id="KW-1185">Reference proteome</keyword>
<dbReference type="SMART" id="SM00388">
    <property type="entry name" value="HisKA"/>
    <property type="match status" value="1"/>
</dbReference>
<dbReference type="Pfam" id="PF08448">
    <property type="entry name" value="PAS_4"/>
    <property type="match status" value="1"/>
</dbReference>
<evidence type="ECO:0000259" key="10">
    <source>
        <dbReference type="PROSITE" id="PS50113"/>
    </source>
</evidence>
<dbReference type="InterPro" id="IPR004358">
    <property type="entry name" value="Sig_transdc_His_kin-like_C"/>
</dbReference>
<dbReference type="InterPro" id="IPR000014">
    <property type="entry name" value="PAS"/>
</dbReference>
<evidence type="ECO:0000256" key="6">
    <source>
        <dbReference type="ARBA" id="ARBA00023012"/>
    </source>
</evidence>
<accession>A3IYP0</accession>
<dbReference type="InterPro" id="IPR003594">
    <property type="entry name" value="HATPase_dom"/>
</dbReference>
<dbReference type="eggNOG" id="COG2203">
    <property type="taxonomic scope" value="Bacteria"/>
</dbReference>
<dbReference type="InterPro" id="IPR036097">
    <property type="entry name" value="HisK_dim/P_sf"/>
</dbReference>
<dbReference type="FunFam" id="3.30.565.10:FF:000006">
    <property type="entry name" value="Sensor histidine kinase WalK"/>
    <property type="match status" value="1"/>
</dbReference>
<organism evidence="11 12">
    <name type="scientific">Crocosphaera chwakensis CCY0110</name>
    <dbReference type="NCBI Taxonomy" id="391612"/>
    <lineage>
        <taxon>Bacteria</taxon>
        <taxon>Bacillati</taxon>
        <taxon>Cyanobacteriota</taxon>
        <taxon>Cyanophyceae</taxon>
        <taxon>Oscillatoriophycideae</taxon>
        <taxon>Chroococcales</taxon>
        <taxon>Aphanothecaceae</taxon>
        <taxon>Crocosphaera</taxon>
        <taxon>Crocosphaera chwakensis</taxon>
    </lineage>
</organism>
<dbReference type="PRINTS" id="PR00344">
    <property type="entry name" value="BCTRLSENSOR"/>
</dbReference>
<evidence type="ECO:0000256" key="5">
    <source>
        <dbReference type="ARBA" id="ARBA00022777"/>
    </source>
</evidence>
<dbReference type="InterPro" id="IPR003661">
    <property type="entry name" value="HisK_dim/P_dom"/>
</dbReference>
<dbReference type="InterPro" id="IPR036890">
    <property type="entry name" value="HATPase_C_sf"/>
</dbReference>
<dbReference type="SUPFAM" id="SSF47384">
    <property type="entry name" value="Homodimeric domain of signal transducing histidine kinase"/>
    <property type="match status" value="1"/>
</dbReference>
<dbReference type="Gene3D" id="3.30.450.40">
    <property type="match status" value="1"/>
</dbReference>
<dbReference type="Pfam" id="PF13185">
    <property type="entry name" value="GAF_2"/>
    <property type="match status" value="1"/>
</dbReference>
<dbReference type="InterPro" id="IPR005467">
    <property type="entry name" value="His_kinase_dom"/>
</dbReference>
<dbReference type="Pfam" id="PF02518">
    <property type="entry name" value="HATPase_c"/>
    <property type="match status" value="1"/>
</dbReference>
<dbReference type="SUPFAM" id="SSF55874">
    <property type="entry name" value="ATPase domain of HSP90 chaperone/DNA topoisomerase II/histidine kinase"/>
    <property type="match status" value="1"/>
</dbReference>
<feature type="domain" description="PAS" evidence="9">
    <location>
        <begin position="331"/>
        <end position="410"/>
    </location>
</feature>
<keyword evidence="5 11" id="KW-0418">Kinase</keyword>
<feature type="coiled-coil region" evidence="7">
    <location>
        <begin position="314"/>
        <end position="341"/>
    </location>
</feature>
<dbReference type="Pfam" id="PF00512">
    <property type="entry name" value="HisKA"/>
    <property type="match status" value="1"/>
</dbReference>
<dbReference type="NCBIfam" id="TIGR00229">
    <property type="entry name" value="sensory_box"/>
    <property type="match status" value="2"/>
</dbReference>
<evidence type="ECO:0000313" key="11">
    <source>
        <dbReference type="EMBL" id="EAZ88426.1"/>
    </source>
</evidence>
<dbReference type="InterPro" id="IPR001610">
    <property type="entry name" value="PAC"/>
</dbReference>
<dbReference type="SMART" id="SM00086">
    <property type="entry name" value="PAC"/>
    <property type="match status" value="3"/>
</dbReference>
<dbReference type="PANTHER" id="PTHR43304:SF1">
    <property type="entry name" value="PAC DOMAIN-CONTAINING PROTEIN"/>
    <property type="match status" value="1"/>
</dbReference>
<dbReference type="SUPFAM" id="SSF55785">
    <property type="entry name" value="PYP-like sensor domain (PAS domain)"/>
    <property type="match status" value="3"/>
</dbReference>
<dbReference type="PANTHER" id="PTHR43304">
    <property type="entry name" value="PHYTOCHROME-LIKE PROTEIN CPH1"/>
    <property type="match status" value="1"/>
</dbReference>
<dbReference type="InterPro" id="IPR029016">
    <property type="entry name" value="GAF-like_dom_sf"/>
</dbReference>
<dbReference type="PROSITE" id="PS50109">
    <property type="entry name" value="HIS_KIN"/>
    <property type="match status" value="1"/>
</dbReference>
<proteinExistence type="predicted"/>
<dbReference type="CDD" id="cd00130">
    <property type="entry name" value="PAS"/>
    <property type="match status" value="3"/>
</dbReference>
<dbReference type="AlphaFoldDB" id="A3IYP0"/>
<sequence>SELIKSNSILKAITSAQSQFIANTLPQVLFNDLLENLLILTDSEYGFIGEISYNQQKEYCLKETYMKLRGKPSIKIHSLTNIFWNKETKQFYNENAPHNMKFHNLKTLLEAVITTGKPVISNHSSKDHRQESLLESHPSLDAFLGLPFYHNNKLIGMVGVANRPQGYDDNLVEYLQPFLTTCANLIKAYRNNRSRQQAEREKEASENKLQALLTYSSDIVSIFDKEGKLIYNSPTAEKIYGFSLEEMQQMRTFDLIHPDDRARVGNSFSQLLDHPQEIITVQYRYQTKSNEYIWIETVASNQLHNPNIKGIVANSRNISERKQAEKALRESEQKFRQIAENIREVFWIIDISKTDPSYQNLTYASPTCKKIWGYSPDYMYENPTKWIESIHPDDRDRIKRDFWQKLLEGEFDYQYRIIRSDGTQRWIRDRGFTIQNQSGDLVRVAGLAQDITEQKKREQEIKRLNEQLEERVSQRTAELEMLLNTLPDFVFVVEPETMKLLFCNQVFAKGIGFDHHKQVQGKTIFDCFNPEIADYFAQQNQQVFDSGETLHLEEIITLPDGDHYFDTYKVPLKNSHGEVYALLATSRDVTELVKTKQVLIEQTTQLEATNQELDSFCYSVSHDLRAPLRHIHGFVNALKPRLFNSDVKDDPKVIHYLDVIEKSSQKMGRLIDGLLTLSRVGRRELVFHEVNLNAVVKTAIDLVCSEGINIEFKIGQLPTVLGDSALLQQVFINLIQNSVKFSQGQNPIQIEVDCLEDGTLFVADNGVGFDMKYAEQLFGAFQRLHSQKEFEGTGIGLSIVQRIIHRHGGRIWARSGVGEGATFYFKLN</sequence>
<dbReference type="PROSITE" id="PS50112">
    <property type="entry name" value="PAS"/>
    <property type="match status" value="3"/>
</dbReference>
<evidence type="ECO:0000256" key="3">
    <source>
        <dbReference type="ARBA" id="ARBA00022553"/>
    </source>
</evidence>
<dbReference type="EC" id="2.7.13.3" evidence="2"/>
<dbReference type="PROSITE" id="PS50113">
    <property type="entry name" value="PAC"/>
    <property type="match status" value="3"/>
</dbReference>
<protein>
    <recommendedName>
        <fullName evidence="2">histidine kinase</fullName>
        <ecNumber evidence="2">2.7.13.3</ecNumber>
    </recommendedName>
</protein>
<keyword evidence="3" id="KW-0597">Phosphoprotein</keyword>
<dbReference type="CDD" id="cd00082">
    <property type="entry name" value="HisKA"/>
    <property type="match status" value="1"/>
</dbReference>
<dbReference type="RefSeq" id="WP_008278506.1">
    <property type="nucleotide sequence ID" value="NZ_AAXW01000084.1"/>
</dbReference>
<dbReference type="Gene3D" id="1.10.287.130">
    <property type="match status" value="1"/>
</dbReference>
<dbReference type="EMBL" id="AAXW01000084">
    <property type="protein sequence ID" value="EAZ88426.1"/>
    <property type="molecule type" value="Genomic_DNA"/>
</dbReference>
<evidence type="ECO:0000256" key="7">
    <source>
        <dbReference type="SAM" id="Coils"/>
    </source>
</evidence>
<evidence type="ECO:0000256" key="2">
    <source>
        <dbReference type="ARBA" id="ARBA00012438"/>
    </source>
</evidence>
<feature type="domain" description="PAS" evidence="9">
    <location>
        <begin position="205"/>
        <end position="275"/>
    </location>
</feature>
<evidence type="ECO:0000259" key="8">
    <source>
        <dbReference type="PROSITE" id="PS50109"/>
    </source>
</evidence>
<feature type="domain" description="PAS" evidence="9">
    <location>
        <begin position="475"/>
        <end position="547"/>
    </location>
</feature>
<keyword evidence="4" id="KW-0808">Transferase</keyword>
<reference evidence="11 12" key="1">
    <citation type="submission" date="2007-03" db="EMBL/GenBank/DDBJ databases">
        <authorList>
            <person name="Stal L."/>
            <person name="Ferriera S."/>
            <person name="Johnson J."/>
            <person name="Kravitz S."/>
            <person name="Beeson K."/>
            <person name="Sutton G."/>
            <person name="Rogers Y.-H."/>
            <person name="Friedman R."/>
            <person name="Frazier M."/>
            <person name="Venter J.C."/>
        </authorList>
    </citation>
    <scope>NUCLEOTIDE SEQUENCE [LARGE SCALE GENOMIC DNA]</scope>
    <source>
        <strain evidence="11 12">CCY0110</strain>
    </source>
</reference>
<dbReference type="eggNOG" id="COG2202">
    <property type="taxonomic scope" value="Bacteria"/>
</dbReference>
<dbReference type="Gene3D" id="3.30.450.20">
    <property type="entry name" value="PAS domain"/>
    <property type="match status" value="3"/>
</dbReference>
<dbReference type="InterPro" id="IPR003018">
    <property type="entry name" value="GAF"/>
</dbReference>
<dbReference type="InterPro" id="IPR035965">
    <property type="entry name" value="PAS-like_dom_sf"/>
</dbReference>
<gene>
    <name evidence="11" type="ORF">CY0110_06489</name>
</gene>
<feature type="domain" description="PAC" evidence="10">
    <location>
        <begin position="411"/>
        <end position="463"/>
    </location>
</feature>
<feature type="non-terminal residue" evidence="11">
    <location>
        <position position="1"/>
    </location>
</feature>